<name>A0A0W0FQY2_MONRR</name>
<evidence type="ECO:0000313" key="4">
    <source>
        <dbReference type="EMBL" id="KTB38798.1"/>
    </source>
</evidence>
<accession>A0A0W0FQY2</accession>
<feature type="compositionally biased region" description="Polar residues" evidence="1">
    <location>
        <begin position="277"/>
        <end position="286"/>
    </location>
</feature>
<dbReference type="AlphaFoldDB" id="A0A0W0FQY2"/>
<evidence type="ECO:0000256" key="2">
    <source>
        <dbReference type="SAM" id="Phobius"/>
    </source>
</evidence>
<evidence type="ECO:0000256" key="1">
    <source>
        <dbReference type="SAM" id="MobiDB-lite"/>
    </source>
</evidence>
<feature type="chain" id="PRO_5006902026" evidence="3">
    <location>
        <begin position="22"/>
        <end position="331"/>
    </location>
</feature>
<gene>
    <name evidence="4" type="ORF">WG66_8622</name>
</gene>
<reference evidence="4 5" key="1">
    <citation type="submission" date="2015-12" db="EMBL/GenBank/DDBJ databases">
        <title>Draft genome sequence of Moniliophthora roreri, the causal agent of frosty pod rot of cacao.</title>
        <authorList>
            <person name="Aime M.C."/>
            <person name="Diaz-Valderrama J.R."/>
            <person name="Kijpornyongpan T."/>
            <person name="Phillips-Mora W."/>
        </authorList>
    </citation>
    <scope>NUCLEOTIDE SEQUENCE [LARGE SCALE GENOMIC DNA]</scope>
    <source>
        <strain evidence="4 5">MCA 2952</strain>
    </source>
</reference>
<proteinExistence type="predicted"/>
<keyword evidence="2" id="KW-1133">Transmembrane helix</keyword>
<keyword evidence="2" id="KW-0812">Transmembrane</keyword>
<dbReference type="EMBL" id="LATX01001728">
    <property type="protein sequence ID" value="KTB38798.1"/>
    <property type="molecule type" value="Genomic_DNA"/>
</dbReference>
<feature type="compositionally biased region" description="Polar residues" evidence="1">
    <location>
        <begin position="144"/>
        <end position="160"/>
    </location>
</feature>
<feature type="compositionally biased region" description="Basic and acidic residues" evidence="1">
    <location>
        <begin position="287"/>
        <end position="300"/>
    </location>
</feature>
<protein>
    <submittedName>
        <fullName evidence="4">Uncharacterized protein</fullName>
    </submittedName>
</protein>
<keyword evidence="2" id="KW-0472">Membrane</keyword>
<feature type="compositionally biased region" description="Polar residues" evidence="1">
    <location>
        <begin position="214"/>
        <end position="224"/>
    </location>
</feature>
<feature type="region of interest" description="Disordered" evidence="1">
    <location>
        <begin position="144"/>
        <end position="174"/>
    </location>
</feature>
<feature type="transmembrane region" description="Helical" evidence="2">
    <location>
        <begin position="183"/>
        <end position="205"/>
    </location>
</feature>
<feature type="region of interest" description="Disordered" evidence="1">
    <location>
        <begin position="208"/>
        <end position="331"/>
    </location>
</feature>
<comment type="caution">
    <text evidence="4">The sequence shown here is derived from an EMBL/GenBank/DDBJ whole genome shotgun (WGS) entry which is preliminary data.</text>
</comment>
<sequence length="331" mass="35701">MCYPSFRLALILAFASIQIFAFELQVPSNISTSVPTPLNWTWQNGDPEKIIVFSKDSNEYMGGCQQTPGDNLHRQSNVVALIDIGASTLENGHRSGQEMITEKTPGYFFLCAYGFQSSPDHDHGIGYGPKNTTATLVASTANITVGDSSDSPAPTLTGPSMTAPAPTGPSITPTSRSIPLPGIIAGAVLGGIAVTLFIMIGSCIYRRKSKQKQHQSPPSESTVSPYPDTHVYNNSAPTLMERKAYRQECATDEESPVPQARDPVSQAHGIPGVPDDPSQSNGTSNHGQRERRVHYHDDSGWRPAPPRSLSHADGETSTRILEMPPRYEAAL</sequence>
<dbReference type="Proteomes" id="UP000054988">
    <property type="component" value="Unassembled WGS sequence"/>
</dbReference>
<evidence type="ECO:0000256" key="3">
    <source>
        <dbReference type="SAM" id="SignalP"/>
    </source>
</evidence>
<organism evidence="4 5">
    <name type="scientific">Moniliophthora roreri</name>
    <name type="common">Frosty pod rot fungus</name>
    <name type="synonym">Monilia roreri</name>
    <dbReference type="NCBI Taxonomy" id="221103"/>
    <lineage>
        <taxon>Eukaryota</taxon>
        <taxon>Fungi</taxon>
        <taxon>Dikarya</taxon>
        <taxon>Basidiomycota</taxon>
        <taxon>Agaricomycotina</taxon>
        <taxon>Agaricomycetes</taxon>
        <taxon>Agaricomycetidae</taxon>
        <taxon>Agaricales</taxon>
        <taxon>Marasmiineae</taxon>
        <taxon>Marasmiaceae</taxon>
        <taxon>Moniliophthora</taxon>
    </lineage>
</organism>
<evidence type="ECO:0000313" key="5">
    <source>
        <dbReference type="Proteomes" id="UP000054988"/>
    </source>
</evidence>
<keyword evidence="3" id="KW-0732">Signal</keyword>
<feature type="signal peptide" evidence="3">
    <location>
        <begin position="1"/>
        <end position="21"/>
    </location>
</feature>